<evidence type="ECO:0000256" key="1">
    <source>
        <dbReference type="ARBA" id="ARBA00004141"/>
    </source>
</evidence>
<protein>
    <submittedName>
        <fullName evidence="10">Sphingosine N-acyltransferase lag1</fullName>
    </submittedName>
</protein>
<feature type="transmembrane region" description="Helical" evidence="8">
    <location>
        <begin position="296"/>
        <end position="315"/>
    </location>
</feature>
<feature type="region of interest" description="Disordered" evidence="7">
    <location>
        <begin position="384"/>
        <end position="404"/>
    </location>
</feature>
<feature type="compositionally biased region" description="Polar residues" evidence="7">
    <location>
        <begin position="16"/>
        <end position="26"/>
    </location>
</feature>
<feature type="transmembrane region" description="Helical" evidence="8">
    <location>
        <begin position="129"/>
        <end position="152"/>
    </location>
</feature>
<name>A0A1R1YNL0_9FUNG</name>
<dbReference type="PROSITE" id="PS50922">
    <property type="entry name" value="TLC"/>
    <property type="match status" value="1"/>
</dbReference>
<reference evidence="11" key="1">
    <citation type="submission" date="2017-01" db="EMBL/GenBank/DDBJ databases">
        <authorList>
            <person name="Wang Y."/>
            <person name="White M."/>
            <person name="Kvist S."/>
            <person name="Moncalvo J.-M."/>
        </authorList>
    </citation>
    <scope>NUCLEOTIDE SEQUENCE [LARGE SCALE GENOMIC DNA]</scope>
    <source>
        <strain evidence="11">ID-206-W2</strain>
    </source>
</reference>
<evidence type="ECO:0000256" key="6">
    <source>
        <dbReference type="PROSITE-ProRule" id="PRU00205"/>
    </source>
</evidence>
<dbReference type="InterPro" id="IPR006634">
    <property type="entry name" value="TLC-dom"/>
</dbReference>
<evidence type="ECO:0000313" key="10">
    <source>
        <dbReference type="EMBL" id="OMJ28430.1"/>
    </source>
</evidence>
<sequence length="404" mass="46544">MSAETHNEAVSEKLAHNSTPDSNESLLDQKDMDLQSELDQQLPTDLESKISSDSETDSPKKVYSAIRAARSPKDLYFESNTDVMGISAAFFCATACCYFLNQEFAQGFVKVSYPILDSPGYYTNGPLDLLLAIQFISIILFIRAAAINYLFYPLSTWMGIKNFKLNVRFCEQSWQFIYGFTSFFCGCYILLSNPEFVGFDVFWRTYPIIKLSLDVKLYYIIQLGFWSSQMVTLFIEERRRDFGIMLAHHLVTISLVLYGYYIHAIYIGILVHANMDAVDIFLPLSKIFKYAGFDKCVNFSFLAMLFTWLYTRHYLLCRIIYNTFVESPLQTDMLYDPSQGKYWTDNARLLATAFLSALEILCCIWLYQIFLVILNIFKGKGTTDIRSDDEEESKRSTTAHTKTD</sequence>
<dbReference type="PANTHER" id="PTHR12560:SF0">
    <property type="entry name" value="LD18904P"/>
    <property type="match status" value="1"/>
</dbReference>
<dbReference type="SMART" id="SM00724">
    <property type="entry name" value="TLC"/>
    <property type="match status" value="1"/>
</dbReference>
<feature type="transmembrane region" description="Helical" evidence="8">
    <location>
        <begin position="349"/>
        <end position="377"/>
    </location>
</feature>
<keyword evidence="4 8" id="KW-1133">Transmembrane helix</keyword>
<comment type="subcellular location">
    <subcellularLocation>
        <location evidence="1">Membrane</location>
        <topology evidence="1">Multi-pass membrane protein</topology>
    </subcellularLocation>
</comment>
<dbReference type="Pfam" id="PF03798">
    <property type="entry name" value="TRAM_LAG1_CLN8"/>
    <property type="match status" value="1"/>
</dbReference>
<dbReference type="OrthoDB" id="537032at2759"/>
<feature type="compositionally biased region" description="Basic and acidic residues" evidence="7">
    <location>
        <begin position="1"/>
        <end position="15"/>
    </location>
</feature>
<keyword evidence="5 6" id="KW-0472">Membrane</keyword>
<keyword evidence="11" id="KW-1185">Reference proteome</keyword>
<dbReference type="GO" id="GO:0050291">
    <property type="term" value="F:sphingosine N-acyltransferase activity"/>
    <property type="evidence" value="ECO:0007669"/>
    <property type="project" value="InterPro"/>
</dbReference>
<comment type="similarity">
    <text evidence="2">Belongs to the sphingosine N-acyltransferase family.</text>
</comment>
<evidence type="ECO:0000256" key="8">
    <source>
        <dbReference type="SAM" id="Phobius"/>
    </source>
</evidence>
<feature type="compositionally biased region" description="Basic and acidic residues" evidence="7">
    <location>
        <begin position="46"/>
        <end position="57"/>
    </location>
</feature>
<dbReference type="AlphaFoldDB" id="A0A1R1YNL0"/>
<evidence type="ECO:0000256" key="4">
    <source>
        <dbReference type="ARBA" id="ARBA00022989"/>
    </source>
</evidence>
<evidence type="ECO:0000256" key="3">
    <source>
        <dbReference type="ARBA" id="ARBA00022692"/>
    </source>
</evidence>
<accession>A0A1R1YNL0</accession>
<evidence type="ECO:0000256" key="7">
    <source>
        <dbReference type="SAM" id="MobiDB-lite"/>
    </source>
</evidence>
<feature type="transmembrane region" description="Helical" evidence="8">
    <location>
        <begin position="242"/>
        <end position="260"/>
    </location>
</feature>
<comment type="caution">
    <text evidence="10">The sequence shown here is derived from an EMBL/GenBank/DDBJ whole genome shotgun (WGS) entry which is preliminary data.</text>
</comment>
<dbReference type="GO" id="GO:0046513">
    <property type="term" value="P:ceramide biosynthetic process"/>
    <property type="evidence" value="ECO:0007669"/>
    <property type="project" value="InterPro"/>
</dbReference>
<feature type="transmembrane region" description="Helical" evidence="8">
    <location>
        <begin position="173"/>
        <end position="191"/>
    </location>
</feature>
<dbReference type="PANTHER" id="PTHR12560">
    <property type="entry name" value="LONGEVITY ASSURANCE FACTOR 1 LAG1"/>
    <property type="match status" value="1"/>
</dbReference>
<feature type="transmembrane region" description="Helical" evidence="8">
    <location>
        <begin position="217"/>
        <end position="235"/>
    </location>
</feature>
<dbReference type="GO" id="GO:0016020">
    <property type="term" value="C:membrane"/>
    <property type="evidence" value="ECO:0007669"/>
    <property type="project" value="UniProtKB-SubCell"/>
</dbReference>
<dbReference type="InterPro" id="IPR016439">
    <property type="entry name" value="Lag1/Lac1-like"/>
</dbReference>
<dbReference type="EMBL" id="LSSM01000596">
    <property type="protein sequence ID" value="OMJ28430.1"/>
    <property type="molecule type" value="Genomic_DNA"/>
</dbReference>
<organism evidence="10 11">
    <name type="scientific">Smittium culicis</name>
    <dbReference type="NCBI Taxonomy" id="133412"/>
    <lineage>
        <taxon>Eukaryota</taxon>
        <taxon>Fungi</taxon>
        <taxon>Fungi incertae sedis</taxon>
        <taxon>Zoopagomycota</taxon>
        <taxon>Kickxellomycotina</taxon>
        <taxon>Harpellomycetes</taxon>
        <taxon>Harpellales</taxon>
        <taxon>Legeriomycetaceae</taxon>
        <taxon>Smittium</taxon>
    </lineage>
</organism>
<feature type="transmembrane region" description="Helical" evidence="8">
    <location>
        <begin position="83"/>
        <end position="101"/>
    </location>
</feature>
<feature type="domain" description="TLC" evidence="9">
    <location>
        <begin position="167"/>
        <end position="378"/>
    </location>
</feature>
<dbReference type="Proteomes" id="UP000187429">
    <property type="component" value="Unassembled WGS sequence"/>
</dbReference>
<proteinExistence type="inferred from homology"/>
<keyword evidence="10" id="KW-0808">Transferase</keyword>
<evidence type="ECO:0000256" key="5">
    <source>
        <dbReference type="ARBA" id="ARBA00023136"/>
    </source>
</evidence>
<keyword evidence="3 6" id="KW-0812">Transmembrane</keyword>
<keyword evidence="10" id="KW-0012">Acyltransferase</keyword>
<evidence type="ECO:0000256" key="2">
    <source>
        <dbReference type="ARBA" id="ARBA00009808"/>
    </source>
</evidence>
<feature type="region of interest" description="Disordered" evidence="7">
    <location>
        <begin position="1"/>
        <end position="57"/>
    </location>
</feature>
<evidence type="ECO:0000259" key="9">
    <source>
        <dbReference type="PROSITE" id="PS50922"/>
    </source>
</evidence>
<gene>
    <name evidence="10" type="ORF">AYI69_g2099</name>
</gene>
<evidence type="ECO:0000313" key="11">
    <source>
        <dbReference type="Proteomes" id="UP000187429"/>
    </source>
</evidence>